<name>X0UJZ8_9ZZZZ</name>
<sequence>TNINGIQLDSPKLADVLVDYNVYYSSGGGQIFGDLAGGDQSPDDLSTWQTALTGDAGVSVAEPNGVVLTEDPFADEANGDYTLVDGSGAVGAGNRWWTGAPPEGLGEP</sequence>
<reference evidence="1" key="1">
    <citation type="journal article" date="2014" name="Front. Microbiol.">
        <title>High frequency of phylogenetically diverse reductive dehalogenase-homologous genes in deep subseafloor sedimentary metagenomes.</title>
        <authorList>
            <person name="Kawai M."/>
            <person name="Futagami T."/>
            <person name="Toyoda A."/>
            <person name="Takaki Y."/>
            <person name="Nishi S."/>
            <person name="Hori S."/>
            <person name="Arai W."/>
            <person name="Tsubouchi T."/>
            <person name="Morono Y."/>
            <person name="Uchiyama I."/>
            <person name="Ito T."/>
            <person name="Fujiyama A."/>
            <person name="Inagaki F."/>
            <person name="Takami H."/>
        </authorList>
    </citation>
    <scope>NUCLEOTIDE SEQUENCE</scope>
    <source>
        <strain evidence="1">Expedition CK06-06</strain>
    </source>
</reference>
<proteinExistence type="predicted"/>
<dbReference type="EMBL" id="BARS01013985">
    <property type="protein sequence ID" value="GAF88825.1"/>
    <property type="molecule type" value="Genomic_DNA"/>
</dbReference>
<organism evidence="1">
    <name type="scientific">marine sediment metagenome</name>
    <dbReference type="NCBI Taxonomy" id="412755"/>
    <lineage>
        <taxon>unclassified sequences</taxon>
        <taxon>metagenomes</taxon>
        <taxon>ecological metagenomes</taxon>
    </lineage>
</organism>
<feature type="non-terminal residue" evidence="1">
    <location>
        <position position="1"/>
    </location>
</feature>
<accession>X0UJZ8</accession>
<feature type="non-terminal residue" evidence="1">
    <location>
        <position position="108"/>
    </location>
</feature>
<dbReference type="AlphaFoldDB" id="X0UJZ8"/>
<gene>
    <name evidence="1" type="ORF">S01H1_23908</name>
</gene>
<protein>
    <submittedName>
        <fullName evidence="1">Uncharacterized protein</fullName>
    </submittedName>
</protein>
<comment type="caution">
    <text evidence="1">The sequence shown here is derived from an EMBL/GenBank/DDBJ whole genome shotgun (WGS) entry which is preliminary data.</text>
</comment>
<evidence type="ECO:0000313" key="1">
    <source>
        <dbReference type="EMBL" id="GAF88825.1"/>
    </source>
</evidence>